<reference evidence="2 3" key="1">
    <citation type="submission" date="2016-10" db="EMBL/GenBank/DDBJ databases">
        <authorList>
            <person name="de Groot N.N."/>
        </authorList>
    </citation>
    <scope>NUCLEOTIDE SEQUENCE [LARGE SCALE GENOMIC DNA]</scope>
    <source>
        <strain evidence="2 3">ATCC 700224</strain>
    </source>
</reference>
<protein>
    <submittedName>
        <fullName evidence="2">Nucleoside-diphosphate-sugar epimerase</fullName>
    </submittedName>
</protein>
<evidence type="ECO:0000313" key="2">
    <source>
        <dbReference type="EMBL" id="SDD90387.1"/>
    </source>
</evidence>
<dbReference type="InterPro" id="IPR036291">
    <property type="entry name" value="NAD(P)-bd_dom_sf"/>
</dbReference>
<dbReference type="EMBL" id="FNAP01000002">
    <property type="protein sequence ID" value="SDD90387.1"/>
    <property type="molecule type" value="Genomic_DNA"/>
</dbReference>
<dbReference type="OrthoDB" id="9808276at2"/>
<dbReference type="Proteomes" id="UP000199412">
    <property type="component" value="Unassembled WGS sequence"/>
</dbReference>
<dbReference type="RefSeq" id="WP_092782276.1">
    <property type="nucleotide sequence ID" value="NZ_FNAP01000002.1"/>
</dbReference>
<dbReference type="AlphaFoldDB" id="A0A1G6YL27"/>
<evidence type="ECO:0000313" key="3">
    <source>
        <dbReference type="Proteomes" id="UP000199412"/>
    </source>
</evidence>
<dbReference type="PANTHER" id="PTHR43574">
    <property type="entry name" value="EPIMERASE-RELATED"/>
    <property type="match status" value="1"/>
</dbReference>
<keyword evidence="3" id="KW-1185">Reference proteome</keyword>
<dbReference type="SUPFAM" id="SSF51735">
    <property type="entry name" value="NAD(P)-binding Rossmann-fold domains"/>
    <property type="match status" value="1"/>
</dbReference>
<proteinExistence type="predicted"/>
<dbReference type="STRING" id="69960.SAMN05421720_10233"/>
<dbReference type="CDD" id="cd05266">
    <property type="entry name" value="SDR_a4"/>
    <property type="match status" value="1"/>
</dbReference>
<evidence type="ECO:0000256" key="1">
    <source>
        <dbReference type="ARBA" id="ARBA00023027"/>
    </source>
</evidence>
<name>A0A1G6YL27_9PROT</name>
<keyword evidence="1" id="KW-0520">NAD</keyword>
<gene>
    <name evidence="2" type="ORF">SAMN05421720_10233</name>
</gene>
<sequence>MSSDRHLLCLGLGYTARRFARVMMARGWRVSGTARTDAGAAAVARDGITGRVFDRDRPLPVEILRDVTHVLVSVPPDEGGDPVLDVMTPAFAAAAPDLAWVGYLSTTGIYGDTGGAWVDEDSPTVPTQARSRRRLEAESAWLGLHRDHGLPVEVFRLSGIYGPGRSALDSVRTGRAHRAVKPGHVSCRIHVDDIAQVLAAAVDRPSPGTIYTLADREPAPPQDVVAEACALLGVEPPPEVALEDAGLSPMALSFYAETRRVRADRVAERLGVRLLHPTYREGLRAILAEERGNAGANEP</sequence>
<accession>A0A1G6YL27</accession>
<organism evidence="2 3">
    <name type="scientific">Rhodospira trueperi</name>
    <dbReference type="NCBI Taxonomy" id="69960"/>
    <lineage>
        <taxon>Bacteria</taxon>
        <taxon>Pseudomonadati</taxon>
        <taxon>Pseudomonadota</taxon>
        <taxon>Alphaproteobacteria</taxon>
        <taxon>Rhodospirillales</taxon>
        <taxon>Rhodospirillaceae</taxon>
        <taxon>Rhodospira</taxon>
    </lineage>
</organism>
<dbReference type="Gene3D" id="3.40.50.720">
    <property type="entry name" value="NAD(P)-binding Rossmann-like Domain"/>
    <property type="match status" value="1"/>
</dbReference>